<evidence type="ECO:0000256" key="2">
    <source>
        <dbReference type="ARBA" id="ARBA00003049"/>
    </source>
</evidence>
<keyword evidence="11" id="KW-0547">Nucleotide-binding</keyword>
<comment type="subcellular location">
    <subcellularLocation>
        <location evidence="3">Cytoplasm</location>
    </subcellularLocation>
</comment>
<evidence type="ECO:0000256" key="4">
    <source>
        <dbReference type="ARBA" id="ARBA00006451"/>
    </source>
</evidence>
<comment type="catalytic activity">
    <reaction evidence="1">
        <text>GDP-alpha-D-glucose + phosphate = alpha-D-glucose 1-phosphate + GDP + H(+)</text>
        <dbReference type="Rhea" id="RHEA:30387"/>
        <dbReference type="ChEBI" id="CHEBI:15378"/>
        <dbReference type="ChEBI" id="CHEBI:43474"/>
        <dbReference type="ChEBI" id="CHEBI:58189"/>
        <dbReference type="ChEBI" id="CHEBI:58601"/>
        <dbReference type="ChEBI" id="CHEBI:62230"/>
        <dbReference type="EC" id="2.7.7.78"/>
    </reaction>
</comment>
<evidence type="ECO:0000256" key="10">
    <source>
        <dbReference type="ARBA" id="ARBA00022695"/>
    </source>
</evidence>
<evidence type="ECO:0000256" key="12">
    <source>
        <dbReference type="ARBA" id="ARBA00022801"/>
    </source>
</evidence>
<evidence type="ECO:0000313" key="16">
    <source>
        <dbReference type="Proteomes" id="UP000822476"/>
    </source>
</evidence>
<evidence type="ECO:0000256" key="8">
    <source>
        <dbReference type="ARBA" id="ARBA00022658"/>
    </source>
</evidence>
<dbReference type="GO" id="GO:0005737">
    <property type="term" value="C:cytoplasm"/>
    <property type="evidence" value="ECO:0007669"/>
    <property type="project" value="UniProtKB-SubCell"/>
</dbReference>
<keyword evidence="9" id="KW-0808">Transferase</keyword>
<dbReference type="GO" id="GO:0016787">
    <property type="term" value="F:hydrolase activity"/>
    <property type="evidence" value="ECO:0007669"/>
    <property type="project" value="UniProtKB-KW"/>
</dbReference>
<dbReference type="Pfam" id="PF26216">
    <property type="entry name" value="GDPGP1_C"/>
    <property type="match status" value="1"/>
</dbReference>
<evidence type="ECO:0000256" key="9">
    <source>
        <dbReference type="ARBA" id="ARBA00022679"/>
    </source>
</evidence>
<name>A0A8S9YHW6_9TREM</name>
<dbReference type="SUPFAM" id="SSF54197">
    <property type="entry name" value="HIT-like"/>
    <property type="match status" value="1"/>
</dbReference>
<keyword evidence="16" id="KW-1185">Reference proteome</keyword>
<dbReference type="GO" id="GO:0000166">
    <property type="term" value="F:nucleotide binding"/>
    <property type="evidence" value="ECO:0007669"/>
    <property type="project" value="UniProtKB-KW"/>
</dbReference>
<sequence length="336" mass="38392">MQFHYSKLDFVLRANGVRSKFDLILWDRWMEAHNTNKLRYQLNQPKLTVIDDSSLKPLILAIPERFQLRRAPSMATSLDEPLLDSSFNFNKVAPGEMLMKIVSNESEEKYSVLLANISPFAVLHCLFIPEPMSRFNQRLRKSALAHAIECFLLSSNSYLCMGFNSLLAHASVNHLHFHMWQTPAPLYAMTASTRVKENKPCYSELLEHPVHNFVVELTDVNNLNEFINTIWDVVDACQSEQIAHNLFLSRVVNTCGNVRAVLWPRRSVFEPKAIGEAANEQGYNLAVAELAGMYVVANEQVAKRITPKELESSLLAERLSGDVIHRLEQRIFKNNH</sequence>
<evidence type="ECO:0000259" key="14">
    <source>
        <dbReference type="Pfam" id="PF26217"/>
    </source>
</evidence>
<keyword evidence="10" id="KW-0548">Nucleotidyltransferase</keyword>
<dbReference type="Proteomes" id="UP000822476">
    <property type="component" value="Unassembled WGS sequence"/>
</dbReference>
<comment type="similarity">
    <text evidence="4">Belongs to the GDPGP1 family.</text>
</comment>
<protein>
    <recommendedName>
        <fullName evidence="6">GDP-D-glucose phosphorylase 1</fullName>
        <ecNumber evidence="5">2.7.7.78</ecNumber>
    </recommendedName>
</protein>
<dbReference type="GO" id="GO:0005085">
    <property type="term" value="F:guanyl-nucleotide exchange factor activity"/>
    <property type="evidence" value="ECO:0007669"/>
    <property type="project" value="UniProtKB-KW"/>
</dbReference>
<gene>
    <name evidence="15" type="ORF">EG68_10508</name>
</gene>
<dbReference type="InterPro" id="IPR036265">
    <property type="entry name" value="HIT-like_sf"/>
</dbReference>
<keyword evidence="7" id="KW-0963">Cytoplasm</keyword>
<proteinExistence type="inferred from homology"/>
<comment type="function">
    <text evidence="2">Specific and highly efficient GDP-D-glucose phosphorylase regulating the levels of GDP-D-glucose in cells.</text>
</comment>
<dbReference type="GO" id="GO:0080048">
    <property type="term" value="F:GDP-D-glucose phosphorylase activity"/>
    <property type="evidence" value="ECO:0007669"/>
    <property type="project" value="UniProtKB-EC"/>
</dbReference>
<dbReference type="PANTHER" id="PTHR20884:SF8">
    <property type="entry name" value="GDP-D-GLUCOSE PHOSPHORYLASE 1"/>
    <property type="match status" value="1"/>
</dbReference>
<dbReference type="InterPro" id="IPR058865">
    <property type="entry name" value="GDPGP1_C"/>
</dbReference>
<keyword evidence="12" id="KW-0378">Hydrolase</keyword>
<dbReference type="Pfam" id="PF26217">
    <property type="entry name" value="GDPGP1_N"/>
    <property type="match status" value="1"/>
</dbReference>
<dbReference type="EC" id="2.7.7.78" evidence="5"/>
<evidence type="ECO:0000256" key="11">
    <source>
        <dbReference type="ARBA" id="ARBA00022741"/>
    </source>
</evidence>
<evidence type="ECO:0000256" key="5">
    <source>
        <dbReference type="ARBA" id="ARBA00012507"/>
    </source>
</evidence>
<dbReference type="InterPro" id="IPR026506">
    <property type="entry name" value="GDPGP"/>
</dbReference>
<evidence type="ECO:0000256" key="6">
    <source>
        <dbReference type="ARBA" id="ARBA00018857"/>
    </source>
</evidence>
<dbReference type="GO" id="GO:0006006">
    <property type="term" value="P:glucose metabolic process"/>
    <property type="evidence" value="ECO:0007669"/>
    <property type="project" value="TreeGrafter"/>
</dbReference>
<feature type="domain" description="GDPGP1-like N-terminal" evidence="14">
    <location>
        <begin position="20"/>
        <end position="180"/>
    </location>
</feature>
<keyword evidence="8" id="KW-0344">Guanine-nucleotide releasing factor</keyword>
<dbReference type="OrthoDB" id="417175at2759"/>
<dbReference type="PANTHER" id="PTHR20884">
    <property type="entry name" value="GDP-D-GLUCOSE PHOSPHORYLASE 1"/>
    <property type="match status" value="1"/>
</dbReference>
<evidence type="ECO:0000256" key="7">
    <source>
        <dbReference type="ARBA" id="ARBA00022490"/>
    </source>
</evidence>
<dbReference type="AlphaFoldDB" id="A0A8S9YHW6"/>
<evidence type="ECO:0000313" key="15">
    <source>
        <dbReference type="EMBL" id="KAF7233425.1"/>
    </source>
</evidence>
<evidence type="ECO:0000256" key="3">
    <source>
        <dbReference type="ARBA" id="ARBA00004496"/>
    </source>
</evidence>
<organism evidence="15 16">
    <name type="scientific">Paragonimus skrjabini miyazakii</name>
    <dbReference type="NCBI Taxonomy" id="59628"/>
    <lineage>
        <taxon>Eukaryota</taxon>
        <taxon>Metazoa</taxon>
        <taxon>Spiralia</taxon>
        <taxon>Lophotrochozoa</taxon>
        <taxon>Platyhelminthes</taxon>
        <taxon>Trematoda</taxon>
        <taxon>Digenea</taxon>
        <taxon>Plagiorchiida</taxon>
        <taxon>Troglotremata</taxon>
        <taxon>Troglotrematidae</taxon>
        <taxon>Paragonimus</taxon>
    </lineage>
</organism>
<dbReference type="EMBL" id="JTDE01021079">
    <property type="protein sequence ID" value="KAF7233425.1"/>
    <property type="molecule type" value="Genomic_DNA"/>
</dbReference>
<evidence type="ECO:0000256" key="1">
    <source>
        <dbReference type="ARBA" id="ARBA00000063"/>
    </source>
</evidence>
<feature type="domain" description="GDPGP1-like C-terminal" evidence="13">
    <location>
        <begin position="197"/>
        <end position="332"/>
    </location>
</feature>
<comment type="caution">
    <text evidence="15">The sequence shown here is derived from an EMBL/GenBank/DDBJ whole genome shotgun (WGS) entry which is preliminary data.</text>
</comment>
<accession>A0A8S9YHW6</accession>
<evidence type="ECO:0000259" key="13">
    <source>
        <dbReference type="Pfam" id="PF26216"/>
    </source>
</evidence>
<dbReference type="InterPro" id="IPR058866">
    <property type="entry name" value="GDPGP1_N"/>
</dbReference>
<reference evidence="15" key="1">
    <citation type="submission" date="2019-07" db="EMBL/GenBank/DDBJ databases">
        <title>Annotation for the trematode Paragonimus miyazaki's.</title>
        <authorList>
            <person name="Choi Y.-J."/>
        </authorList>
    </citation>
    <scope>NUCLEOTIDE SEQUENCE</scope>
    <source>
        <strain evidence="15">Japan</strain>
    </source>
</reference>